<keyword evidence="3" id="KW-1185">Reference proteome</keyword>
<protein>
    <submittedName>
        <fullName evidence="2">Uncharacterized protein</fullName>
    </submittedName>
</protein>
<gene>
    <name evidence="2" type="ORF">GCM10007173_13420</name>
</gene>
<name>A0ABQ2DGN1_9MICC</name>
<dbReference type="EMBL" id="BMKX01000002">
    <property type="protein sequence ID" value="GGJ55876.1"/>
    <property type="molecule type" value="Genomic_DNA"/>
</dbReference>
<organism evidence="2 3">
    <name type="scientific">Glutamicibacter ardleyensis</name>
    <dbReference type="NCBI Taxonomy" id="225894"/>
    <lineage>
        <taxon>Bacteria</taxon>
        <taxon>Bacillati</taxon>
        <taxon>Actinomycetota</taxon>
        <taxon>Actinomycetes</taxon>
        <taxon>Micrococcales</taxon>
        <taxon>Micrococcaceae</taxon>
        <taxon>Glutamicibacter</taxon>
    </lineage>
</organism>
<evidence type="ECO:0000256" key="1">
    <source>
        <dbReference type="SAM" id="MobiDB-lite"/>
    </source>
</evidence>
<proteinExistence type="predicted"/>
<evidence type="ECO:0000313" key="3">
    <source>
        <dbReference type="Proteomes" id="UP000606115"/>
    </source>
</evidence>
<comment type="caution">
    <text evidence="2">The sequence shown here is derived from an EMBL/GenBank/DDBJ whole genome shotgun (WGS) entry which is preliminary data.</text>
</comment>
<reference evidence="3" key="1">
    <citation type="journal article" date="2019" name="Int. J. Syst. Evol. Microbiol.">
        <title>The Global Catalogue of Microorganisms (GCM) 10K type strain sequencing project: providing services to taxonomists for standard genome sequencing and annotation.</title>
        <authorList>
            <consortium name="The Broad Institute Genomics Platform"/>
            <consortium name="The Broad Institute Genome Sequencing Center for Infectious Disease"/>
            <person name="Wu L."/>
            <person name="Ma J."/>
        </authorList>
    </citation>
    <scope>NUCLEOTIDE SEQUENCE [LARGE SCALE GENOMIC DNA]</scope>
    <source>
        <strain evidence="3">CGMCC 1.3685</strain>
    </source>
</reference>
<accession>A0ABQ2DGN1</accession>
<feature type="compositionally biased region" description="Low complexity" evidence="1">
    <location>
        <begin position="1"/>
        <end position="14"/>
    </location>
</feature>
<sequence length="77" mass="8627">MTAATTDKTTRPTTSMGDNDDSDDLVHRFCDKSRITSRCGKTKTDWVVPNPTDLYCAVCDDMQKRQYCSHCAEGDDT</sequence>
<dbReference type="Proteomes" id="UP000606115">
    <property type="component" value="Unassembled WGS sequence"/>
</dbReference>
<evidence type="ECO:0000313" key="2">
    <source>
        <dbReference type="EMBL" id="GGJ55876.1"/>
    </source>
</evidence>
<feature type="region of interest" description="Disordered" evidence="1">
    <location>
        <begin position="1"/>
        <end position="23"/>
    </location>
</feature>